<dbReference type="Proteomes" id="UP001221898">
    <property type="component" value="Unassembled WGS sequence"/>
</dbReference>
<gene>
    <name evidence="1" type="ORF">AAFF_G00325640</name>
</gene>
<reference evidence="1" key="1">
    <citation type="journal article" date="2023" name="Science">
        <title>Genome structures resolve the early diversification of teleost fishes.</title>
        <authorList>
            <person name="Parey E."/>
            <person name="Louis A."/>
            <person name="Montfort J."/>
            <person name="Bouchez O."/>
            <person name="Roques C."/>
            <person name="Iampietro C."/>
            <person name="Lluch J."/>
            <person name="Castinel A."/>
            <person name="Donnadieu C."/>
            <person name="Desvignes T."/>
            <person name="Floi Bucao C."/>
            <person name="Jouanno E."/>
            <person name="Wen M."/>
            <person name="Mejri S."/>
            <person name="Dirks R."/>
            <person name="Jansen H."/>
            <person name="Henkel C."/>
            <person name="Chen W.J."/>
            <person name="Zahm M."/>
            <person name="Cabau C."/>
            <person name="Klopp C."/>
            <person name="Thompson A.W."/>
            <person name="Robinson-Rechavi M."/>
            <person name="Braasch I."/>
            <person name="Lecointre G."/>
            <person name="Bobe J."/>
            <person name="Postlethwait J.H."/>
            <person name="Berthelot C."/>
            <person name="Roest Crollius H."/>
            <person name="Guiguen Y."/>
        </authorList>
    </citation>
    <scope>NUCLEOTIDE SEQUENCE</scope>
    <source>
        <strain evidence="1">NC1722</strain>
    </source>
</reference>
<organism evidence="1 2">
    <name type="scientific">Aldrovandia affinis</name>
    <dbReference type="NCBI Taxonomy" id="143900"/>
    <lineage>
        <taxon>Eukaryota</taxon>
        <taxon>Metazoa</taxon>
        <taxon>Chordata</taxon>
        <taxon>Craniata</taxon>
        <taxon>Vertebrata</taxon>
        <taxon>Euteleostomi</taxon>
        <taxon>Actinopterygii</taxon>
        <taxon>Neopterygii</taxon>
        <taxon>Teleostei</taxon>
        <taxon>Notacanthiformes</taxon>
        <taxon>Halosauridae</taxon>
        <taxon>Aldrovandia</taxon>
    </lineage>
</organism>
<evidence type="ECO:0000313" key="2">
    <source>
        <dbReference type="Proteomes" id="UP001221898"/>
    </source>
</evidence>
<proteinExistence type="predicted"/>
<dbReference type="EMBL" id="JAINUG010000005">
    <property type="protein sequence ID" value="KAJ8416686.1"/>
    <property type="molecule type" value="Genomic_DNA"/>
</dbReference>
<protein>
    <submittedName>
        <fullName evidence="1">Uncharacterized protein</fullName>
    </submittedName>
</protein>
<dbReference type="AlphaFoldDB" id="A0AAD7T960"/>
<evidence type="ECO:0000313" key="1">
    <source>
        <dbReference type="EMBL" id="KAJ8416686.1"/>
    </source>
</evidence>
<keyword evidence="2" id="KW-1185">Reference proteome</keyword>
<comment type="caution">
    <text evidence="1">The sequence shown here is derived from an EMBL/GenBank/DDBJ whole genome shotgun (WGS) entry which is preliminary data.</text>
</comment>
<name>A0AAD7T960_9TELE</name>
<sequence length="187" mass="21034">MKNVQLGVNADGVSVGFLQPGLNQDESTLCCDITSCFSALHSSPVPITGRTSAWAEGRTRLRRPDACRARNSRAVRRAPPEWQPFLCRKIAIRDGDALSLVIYRRAGRANVLLKEPLSFWEQSIYATRNHLFLFRRLGITPDALSWEVEMHARGSIRTSIAFHRTLPFVLRRSKTRSPGSTEGSQDR</sequence>
<accession>A0AAD7T960</accession>